<sequence length="327" mass="34213">MNKSEHGDDMRYLCFSFERVVVYCCIALLGACSIEPAMGGTIRHDRADSSYTSLAASYPAVGALTWSSYICSATLIDENWILTAGHCLDAVGLSPSDWTFDLSDSGGGVHVGAERFVNPGWTGELSDGTDIALLRLTTNEYTVAPAIINTNTSEVGKTATHVGYGVTGTGLTGVNAPAGTKRAGNNVVDIDGSSVQGYNDKVLFEDFDSGSAGDNWAGSATQLDLEYLIAGGDSGGAVFMDFGSGEVVAGVHSFIASVDEDLDADYGDIAASTRVSSYASWITSTVSGNDPVAPELASWAIWAVFAIGLLWPSLSRTLRKDAGSSEY</sequence>
<evidence type="ECO:0000259" key="2">
    <source>
        <dbReference type="PROSITE" id="PS50240"/>
    </source>
</evidence>
<feature type="transmembrane region" description="Helical" evidence="1">
    <location>
        <begin position="12"/>
        <end position="31"/>
    </location>
</feature>
<dbReference type="PANTHER" id="PTHR24260">
    <property type="match status" value="1"/>
</dbReference>
<keyword evidence="1" id="KW-0472">Membrane</keyword>
<evidence type="ECO:0000256" key="1">
    <source>
        <dbReference type="SAM" id="Phobius"/>
    </source>
</evidence>
<dbReference type="InterPro" id="IPR051333">
    <property type="entry name" value="CLIP_Serine_Protease"/>
</dbReference>
<accession>A0A5C5Z9X7</accession>
<dbReference type="Pfam" id="PF00089">
    <property type="entry name" value="Trypsin"/>
    <property type="match status" value="1"/>
</dbReference>
<keyword evidence="1" id="KW-1133">Transmembrane helix</keyword>
<dbReference type="GO" id="GO:0006508">
    <property type="term" value="P:proteolysis"/>
    <property type="evidence" value="ECO:0007669"/>
    <property type="project" value="InterPro"/>
</dbReference>
<reference evidence="3 4" key="1">
    <citation type="submission" date="2019-02" db="EMBL/GenBank/DDBJ databases">
        <title>Deep-cultivation of Planctomycetes and their phenomic and genomic characterization uncovers novel biology.</title>
        <authorList>
            <person name="Wiegand S."/>
            <person name="Jogler M."/>
            <person name="Boedeker C."/>
            <person name="Pinto D."/>
            <person name="Vollmers J."/>
            <person name="Rivas-Marin E."/>
            <person name="Kohn T."/>
            <person name="Peeters S.H."/>
            <person name="Heuer A."/>
            <person name="Rast P."/>
            <person name="Oberbeckmann S."/>
            <person name="Bunk B."/>
            <person name="Jeske O."/>
            <person name="Meyerdierks A."/>
            <person name="Storesund J.E."/>
            <person name="Kallscheuer N."/>
            <person name="Luecker S."/>
            <person name="Lage O.M."/>
            <person name="Pohl T."/>
            <person name="Merkel B.J."/>
            <person name="Hornburger P."/>
            <person name="Mueller R.-W."/>
            <person name="Bruemmer F."/>
            <person name="Labrenz M."/>
            <person name="Spormann A.M."/>
            <person name="Op Den Camp H."/>
            <person name="Overmann J."/>
            <person name="Amann R."/>
            <person name="Jetten M.S.M."/>
            <person name="Mascher T."/>
            <person name="Medema M.H."/>
            <person name="Devos D.P."/>
            <person name="Kaster A.-K."/>
            <person name="Ovreas L."/>
            <person name="Rohde M."/>
            <person name="Galperin M.Y."/>
            <person name="Jogler C."/>
        </authorList>
    </citation>
    <scope>NUCLEOTIDE SEQUENCE [LARGE SCALE GENOMIC DNA]</scope>
    <source>
        <strain evidence="3 4">CA13</strain>
    </source>
</reference>
<dbReference type="InterPro" id="IPR001254">
    <property type="entry name" value="Trypsin_dom"/>
</dbReference>
<gene>
    <name evidence="3" type="ORF">CA13_50680</name>
</gene>
<dbReference type="Proteomes" id="UP000315010">
    <property type="component" value="Unassembled WGS sequence"/>
</dbReference>
<keyword evidence="4" id="KW-1185">Reference proteome</keyword>
<feature type="domain" description="Peptidase S1" evidence="2">
    <location>
        <begin position="37"/>
        <end position="287"/>
    </location>
</feature>
<organism evidence="3 4">
    <name type="scientific">Novipirellula herctigrandis</name>
    <dbReference type="NCBI Taxonomy" id="2527986"/>
    <lineage>
        <taxon>Bacteria</taxon>
        <taxon>Pseudomonadati</taxon>
        <taxon>Planctomycetota</taxon>
        <taxon>Planctomycetia</taxon>
        <taxon>Pirellulales</taxon>
        <taxon>Pirellulaceae</taxon>
        <taxon>Novipirellula</taxon>
    </lineage>
</organism>
<dbReference type="PROSITE" id="PS51257">
    <property type="entry name" value="PROKAR_LIPOPROTEIN"/>
    <property type="match status" value="1"/>
</dbReference>
<comment type="caution">
    <text evidence="3">The sequence shown here is derived from an EMBL/GenBank/DDBJ whole genome shotgun (WGS) entry which is preliminary data.</text>
</comment>
<dbReference type="InterPro" id="IPR009003">
    <property type="entry name" value="Peptidase_S1_PA"/>
</dbReference>
<proteinExistence type="predicted"/>
<dbReference type="GO" id="GO:0004252">
    <property type="term" value="F:serine-type endopeptidase activity"/>
    <property type="evidence" value="ECO:0007669"/>
    <property type="project" value="InterPro"/>
</dbReference>
<dbReference type="PROSITE" id="PS50240">
    <property type="entry name" value="TRYPSIN_DOM"/>
    <property type="match status" value="1"/>
</dbReference>
<dbReference type="PRINTS" id="PR00722">
    <property type="entry name" value="CHYMOTRYPSIN"/>
</dbReference>
<dbReference type="RefSeq" id="WP_146400878.1">
    <property type="nucleotide sequence ID" value="NZ_SJPJ01000001.1"/>
</dbReference>
<dbReference type="OrthoDB" id="9813836at2"/>
<dbReference type="InterPro" id="IPR018114">
    <property type="entry name" value="TRYPSIN_HIS"/>
</dbReference>
<name>A0A5C5Z9X7_9BACT</name>
<evidence type="ECO:0000313" key="3">
    <source>
        <dbReference type="EMBL" id="TWT83601.1"/>
    </source>
</evidence>
<dbReference type="PROSITE" id="PS00134">
    <property type="entry name" value="TRYPSIN_HIS"/>
    <property type="match status" value="1"/>
</dbReference>
<evidence type="ECO:0000313" key="4">
    <source>
        <dbReference type="Proteomes" id="UP000315010"/>
    </source>
</evidence>
<keyword evidence="1" id="KW-0812">Transmembrane</keyword>
<dbReference type="AlphaFoldDB" id="A0A5C5Z9X7"/>
<dbReference type="PANTHER" id="PTHR24260:SF132">
    <property type="entry name" value="PEPTIDASE S1 DOMAIN-CONTAINING PROTEIN"/>
    <property type="match status" value="1"/>
</dbReference>
<protein>
    <submittedName>
        <fullName evidence="3">Trypsin</fullName>
    </submittedName>
</protein>
<dbReference type="InterPro" id="IPR043504">
    <property type="entry name" value="Peptidase_S1_PA_chymotrypsin"/>
</dbReference>
<dbReference type="Gene3D" id="2.40.10.10">
    <property type="entry name" value="Trypsin-like serine proteases"/>
    <property type="match status" value="1"/>
</dbReference>
<dbReference type="EMBL" id="SJPJ01000001">
    <property type="protein sequence ID" value="TWT83601.1"/>
    <property type="molecule type" value="Genomic_DNA"/>
</dbReference>
<dbReference type="SMART" id="SM00020">
    <property type="entry name" value="Tryp_SPc"/>
    <property type="match status" value="1"/>
</dbReference>
<dbReference type="InterPro" id="IPR001314">
    <property type="entry name" value="Peptidase_S1A"/>
</dbReference>
<dbReference type="SUPFAM" id="SSF50494">
    <property type="entry name" value="Trypsin-like serine proteases"/>
    <property type="match status" value="1"/>
</dbReference>